<protein>
    <submittedName>
        <fullName evidence="1">Uncharacterized protein</fullName>
    </submittedName>
</protein>
<organism evidence="1 2">
    <name type="scientific">Aphis craccivora</name>
    <name type="common">Cowpea aphid</name>
    <dbReference type="NCBI Taxonomy" id="307492"/>
    <lineage>
        <taxon>Eukaryota</taxon>
        <taxon>Metazoa</taxon>
        <taxon>Ecdysozoa</taxon>
        <taxon>Arthropoda</taxon>
        <taxon>Hexapoda</taxon>
        <taxon>Insecta</taxon>
        <taxon>Pterygota</taxon>
        <taxon>Neoptera</taxon>
        <taxon>Paraneoptera</taxon>
        <taxon>Hemiptera</taxon>
        <taxon>Sternorrhyncha</taxon>
        <taxon>Aphidomorpha</taxon>
        <taxon>Aphidoidea</taxon>
        <taxon>Aphididae</taxon>
        <taxon>Aphidini</taxon>
        <taxon>Aphis</taxon>
        <taxon>Aphis</taxon>
    </lineage>
</organism>
<keyword evidence="2" id="KW-1185">Reference proteome</keyword>
<reference evidence="1 2" key="1">
    <citation type="submission" date="2019-08" db="EMBL/GenBank/DDBJ databases">
        <title>Whole genome of Aphis craccivora.</title>
        <authorList>
            <person name="Voronova N.V."/>
            <person name="Shulinski R.S."/>
            <person name="Bandarenka Y.V."/>
            <person name="Zhorov D.G."/>
            <person name="Warner D."/>
        </authorList>
    </citation>
    <scope>NUCLEOTIDE SEQUENCE [LARGE SCALE GENOMIC DNA]</scope>
    <source>
        <strain evidence="1">180601</strain>
        <tissue evidence="1">Whole Body</tissue>
    </source>
</reference>
<evidence type="ECO:0000313" key="1">
    <source>
        <dbReference type="EMBL" id="KAF0748443.1"/>
    </source>
</evidence>
<name>A0A6G0Y3J6_APHCR</name>
<evidence type="ECO:0000313" key="2">
    <source>
        <dbReference type="Proteomes" id="UP000478052"/>
    </source>
</evidence>
<sequence>METIRVTRHAGCYKTSKDIFPCKTMNLVLVNWRKTGYLECILSQTDGQIDKKKKESEKQNVLVGRRER</sequence>
<proteinExistence type="predicted"/>
<gene>
    <name evidence="1" type="ORF">FWK35_00038824</name>
</gene>
<dbReference type="EMBL" id="VUJU01006471">
    <property type="protein sequence ID" value="KAF0748443.1"/>
    <property type="molecule type" value="Genomic_DNA"/>
</dbReference>
<accession>A0A6G0Y3J6</accession>
<dbReference type="Proteomes" id="UP000478052">
    <property type="component" value="Unassembled WGS sequence"/>
</dbReference>
<dbReference type="AlphaFoldDB" id="A0A6G0Y3J6"/>
<comment type="caution">
    <text evidence="1">The sequence shown here is derived from an EMBL/GenBank/DDBJ whole genome shotgun (WGS) entry which is preliminary data.</text>
</comment>